<sequence>MSNVKPDEVETQTASAATSKRKGHFKRFWWAYLLGFIVVATVVVVPLVLLVAVPRIAQQRLNGATLTIDGISVRNTQTNSFVMAINSTIEADDSVYATIDAFEGTLYLADVDPPLAFAQIEFPRTTSSAMQTINVTQEIQISDQNPLTAFNTALLSSASVKVQIKGNTHIHVQGISRSFPAIFDKTVTLTGLNNFDGLSISDPSINAISATNNFNGTVHIPNPSVLTLEIGNTTFTNYFNGEEIGQTYINNLVLYPGDNTFFTSADIAQLPIINALTQEPFCELQGRLPFQLSGKDVVNNGQVLPYFRDALATNNQSITIDLSEAVENLGIPIECVASSSN</sequence>
<proteinExistence type="predicted"/>
<dbReference type="OrthoDB" id="10039566at2759"/>
<dbReference type="AlphaFoldDB" id="A0A7C8IP76"/>
<evidence type="ECO:0000256" key="1">
    <source>
        <dbReference type="SAM" id="Phobius"/>
    </source>
</evidence>
<dbReference type="GO" id="GO:0000329">
    <property type="term" value="C:fungal-type vacuole membrane"/>
    <property type="evidence" value="ECO:0007669"/>
    <property type="project" value="InterPro"/>
</dbReference>
<comment type="caution">
    <text evidence="2">The sequence shown here is derived from an EMBL/GenBank/DDBJ whole genome shotgun (WGS) entry which is preliminary data.</text>
</comment>
<keyword evidence="3" id="KW-1185">Reference proteome</keyword>
<feature type="transmembrane region" description="Helical" evidence="1">
    <location>
        <begin position="29"/>
        <end position="53"/>
    </location>
</feature>
<dbReference type="PANTHER" id="PTHR35895">
    <property type="entry name" value="CHROMOSOME 16, WHOLE GENOME SHOTGUN SEQUENCE"/>
    <property type="match status" value="1"/>
</dbReference>
<name>A0A7C8IP76_9PEZI</name>
<dbReference type="Pfam" id="PF12505">
    <property type="entry name" value="DUF3712"/>
    <property type="match status" value="1"/>
</dbReference>
<dbReference type="EMBL" id="WUBL01000046">
    <property type="protein sequence ID" value="KAF2968729.1"/>
    <property type="molecule type" value="Genomic_DNA"/>
</dbReference>
<evidence type="ECO:0000313" key="3">
    <source>
        <dbReference type="Proteomes" id="UP000481858"/>
    </source>
</evidence>
<protein>
    <submittedName>
        <fullName evidence="2">Uncharacterized protein</fullName>
    </submittedName>
</protein>
<gene>
    <name evidence="2" type="ORF">GQX73_g4812</name>
</gene>
<dbReference type="InterPro" id="IPR022185">
    <property type="entry name" value="DUF3712"/>
</dbReference>
<keyword evidence="1" id="KW-1133">Transmembrane helix</keyword>
<dbReference type="InParanoid" id="A0A7C8IP76"/>
<dbReference type="Proteomes" id="UP000481858">
    <property type="component" value="Unassembled WGS sequence"/>
</dbReference>
<dbReference type="PANTHER" id="PTHR35895:SF1">
    <property type="entry name" value="LIPID-BINDING SERUM GLYCOPROTEIN C-TERMINAL DOMAIN-CONTAINING PROTEIN"/>
    <property type="match status" value="1"/>
</dbReference>
<accession>A0A7C8IP76</accession>
<keyword evidence="1" id="KW-0812">Transmembrane</keyword>
<keyword evidence="1" id="KW-0472">Membrane</keyword>
<organism evidence="2 3">
    <name type="scientific">Xylaria multiplex</name>
    <dbReference type="NCBI Taxonomy" id="323545"/>
    <lineage>
        <taxon>Eukaryota</taxon>
        <taxon>Fungi</taxon>
        <taxon>Dikarya</taxon>
        <taxon>Ascomycota</taxon>
        <taxon>Pezizomycotina</taxon>
        <taxon>Sordariomycetes</taxon>
        <taxon>Xylariomycetidae</taxon>
        <taxon>Xylariales</taxon>
        <taxon>Xylariaceae</taxon>
        <taxon>Xylaria</taxon>
    </lineage>
</organism>
<dbReference type="InterPro" id="IPR046368">
    <property type="entry name" value="Tag1"/>
</dbReference>
<reference evidence="2 3" key="1">
    <citation type="submission" date="2019-12" db="EMBL/GenBank/DDBJ databases">
        <title>Draft genome sequence of the ascomycete Xylaria multiplex DSM 110363.</title>
        <authorList>
            <person name="Buettner E."/>
            <person name="Kellner H."/>
        </authorList>
    </citation>
    <scope>NUCLEOTIDE SEQUENCE [LARGE SCALE GENOMIC DNA]</scope>
    <source>
        <strain evidence="2 3">DSM 110363</strain>
    </source>
</reference>
<evidence type="ECO:0000313" key="2">
    <source>
        <dbReference type="EMBL" id="KAF2968729.1"/>
    </source>
</evidence>